<feature type="compositionally biased region" description="Basic and acidic residues" evidence="3">
    <location>
        <begin position="249"/>
        <end position="271"/>
    </location>
</feature>
<feature type="region of interest" description="Disordered" evidence="3">
    <location>
        <begin position="342"/>
        <end position="371"/>
    </location>
</feature>
<dbReference type="PROSITE" id="PS50013">
    <property type="entry name" value="CHROMO_2"/>
    <property type="match status" value="1"/>
</dbReference>
<feature type="region of interest" description="Disordered" evidence="3">
    <location>
        <begin position="158"/>
        <end position="305"/>
    </location>
</feature>
<sequence>MSDGGSDEEWEVEALLDHRNVDEDGNKLEETEYRIRWVGFPPDDDTWEPRKNLESSLHLIDEYEKKIKRRAQRRKEKRQRRAKLYNYAKDDLPGMPVLNLDMDLDERPLQLPRDFDENKWELAEPFMCPFCGKLTSSHEGLRIHQQKCRPLKKVVEELKKMRPSRQPVDDSSNDEEEAPEMDELASPQKKTGRAAPGSDEEMEAQEFIAKEMGMNVMRVEEEKSEGQQMPSMSELEDQEMSVDQANMTDDEKAAEEENKGQKPPVGDEKAIETPAGEESEGDKIEEELMPKPTEDEIAETTVGSSADEEYKQFLHSPPKACSTQLEDGASGVGISIQIAATEEEGFPPEAEPTSRVRPESPPASEVIDEGNDVYEEVVETTEPEEPPAEEAPVTVIAQPMGQLFDF</sequence>
<reference evidence="5 6" key="1">
    <citation type="submission" date="2021-04" db="EMBL/GenBank/DDBJ databases">
        <authorList>
            <person name="Bliznina A."/>
        </authorList>
    </citation>
    <scope>NUCLEOTIDE SEQUENCE [LARGE SCALE GENOMIC DNA]</scope>
</reference>
<dbReference type="InterPro" id="IPR016197">
    <property type="entry name" value="Chromo-like_dom_sf"/>
</dbReference>
<dbReference type="PROSITE" id="PS00598">
    <property type="entry name" value="CHROMO_1"/>
    <property type="match status" value="1"/>
</dbReference>
<dbReference type="InterPro" id="IPR023779">
    <property type="entry name" value="Chromodomain_CS"/>
</dbReference>
<keyword evidence="2" id="KW-0539">Nucleus</keyword>
<dbReference type="InterPro" id="IPR023780">
    <property type="entry name" value="Chromo_domain"/>
</dbReference>
<accession>A0ABN7SV02</accession>
<evidence type="ECO:0000256" key="1">
    <source>
        <dbReference type="ARBA" id="ARBA00004123"/>
    </source>
</evidence>
<dbReference type="EMBL" id="OU015566">
    <property type="protein sequence ID" value="CAG5105631.1"/>
    <property type="molecule type" value="Genomic_DNA"/>
</dbReference>
<dbReference type="CDD" id="cd00024">
    <property type="entry name" value="CD_CSD"/>
    <property type="match status" value="1"/>
</dbReference>
<dbReference type="InterPro" id="IPR051219">
    <property type="entry name" value="Heterochromatin_chromo-domain"/>
</dbReference>
<proteinExistence type="predicted"/>
<evidence type="ECO:0000313" key="5">
    <source>
        <dbReference type="EMBL" id="CAG5105631.1"/>
    </source>
</evidence>
<evidence type="ECO:0000259" key="4">
    <source>
        <dbReference type="PROSITE" id="PS50013"/>
    </source>
</evidence>
<evidence type="ECO:0000256" key="2">
    <source>
        <dbReference type="ARBA" id="ARBA00023242"/>
    </source>
</evidence>
<dbReference type="SUPFAM" id="SSF54160">
    <property type="entry name" value="Chromo domain-like"/>
    <property type="match status" value="1"/>
</dbReference>
<dbReference type="Gene3D" id="2.40.50.40">
    <property type="match status" value="1"/>
</dbReference>
<dbReference type="PANTHER" id="PTHR22812">
    <property type="entry name" value="CHROMOBOX PROTEIN"/>
    <property type="match status" value="1"/>
</dbReference>
<dbReference type="Pfam" id="PF00385">
    <property type="entry name" value="Chromo"/>
    <property type="match status" value="1"/>
</dbReference>
<evidence type="ECO:0000256" key="3">
    <source>
        <dbReference type="SAM" id="MobiDB-lite"/>
    </source>
</evidence>
<comment type="subcellular location">
    <subcellularLocation>
        <location evidence="1">Nucleus</location>
    </subcellularLocation>
</comment>
<dbReference type="InterPro" id="IPR000953">
    <property type="entry name" value="Chromo/chromo_shadow_dom"/>
</dbReference>
<feature type="compositionally biased region" description="Acidic residues" evidence="3">
    <location>
        <begin position="275"/>
        <end position="285"/>
    </location>
</feature>
<gene>
    <name evidence="5" type="ORF">OKIOD_LOCUS11071</name>
</gene>
<keyword evidence="6" id="KW-1185">Reference proteome</keyword>
<name>A0ABN7SV02_OIKDI</name>
<feature type="compositionally biased region" description="Acidic residues" evidence="3">
    <location>
        <begin position="171"/>
        <end position="183"/>
    </location>
</feature>
<dbReference type="Proteomes" id="UP001158576">
    <property type="component" value="Chromosome 1"/>
</dbReference>
<evidence type="ECO:0000313" key="6">
    <source>
        <dbReference type="Proteomes" id="UP001158576"/>
    </source>
</evidence>
<dbReference type="SMART" id="SM00298">
    <property type="entry name" value="CHROMO"/>
    <property type="match status" value="1"/>
</dbReference>
<feature type="domain" description="Chromo" evidence="4">
    <location>
        <begin position="10"/>
        <end position="75"/>
    </location>
</feature>
<protein>
    <submittedName>
        <fullName evidence="5">Oidioi.mRNA.OKI2018_I69.chr1.g2306.t1.cds</fullName>
    </submittedName>
</protein>
<organism evidence="5 6">
    <name type="scientific">Oikopleura dioica</name>
    <name type="common">Tunicate</name>
    <dbReference type="NCBI Taxonomy" id="34765"/>
    <lineage>
        <taxon>Eukaryota</taxon>
        <taxon>Metazoa</taxon>
        <taxon>Chordata</taxon>
        <taxon>Tunicata</taxon>
        <taxon>Appendicularia</taxon>
        <taxon>Copelata</taxon>
        <taxon>Oikopleuridae</taxon>
        <taxon>Oikopleura</taxon>
    </lineage>
</organism>